<protein>
    <submittedName>
        <fullName evidence="2">Uncharacterized protein</fullName>
    </submittedName>
</protein>
<feature type="compositionally biased region" description="Basic and acidic residues" evidence="1">
    <location>
        <begin position="42"/>
        <end position="54"/>
    </location>
</feature>
<name>B9T8E4_RICCO</name>
<reference evidence="3" key="1">
    <citation type="journal article" date="2010" name="Nat. Biotechnol.">
        <title>Draft genome sequence of the oilseed species Ricinus communis.</title>
        <authorList>
            <person name="Chan A.P."/>
            <person name="Crabtree J."/>
            <person name="Zhao Q."/>
            <person name="Lorenzi H."/>
            <person name="Orvis J."/>
            <person name="Puiu D."/>
            <person name="Melake-Berhan A."/>
            <person name="Jones K.M."/>
            <person name="Redman J."/>
            <person name="Chen G."/>
            <person name="Cahoon E.B."/>
            <person name="Gedil M."/>
            <person name="Stanke M."/>
            <person name="Haas B.J."/>
            <person name="Wortman J.R."/>
            <person name="Fraser-Liggett C.M."/>
            <person name="Ravel J."/>
            <person name="Rabinowicz P.D."/>
        </authorList>
    </citation>
    <scope>NUCLEOTIDE SEQUENCE [LARGE SCALE GENOMIC DNA]</scope>
    <source>
        <strain evidence="3">cv. Hale</strain>
    </source>
</reference>
<dbReference type="InParanoid" id="B9T8E4"/>
<sequence length="112" mass="12371">MNEASRQIHQEAPIQRGIIISPKGRGMESLGQEGSTGATNEAAKRESLDKEGSRRQQTMMAMQYLRFLAIQSNCLIIINERGEGQASYVARECSQENRANLAYPKGKGPMSL</sequence>
<dbReference type="Proteomes" id="UP000008311">
    <property type="component" value="Unassembled WGS sequence"/>
</dbReference>
<accession>B9T8E4</accession>
<evidence type="ECO:0000313" key="2">
    <source>
        <dbReference type="EMBL" id="EEF27870.1"/>
    </source>
</evidence>
<evidence type="ECO:0000256" key="1">
    <source>
        <dbReference type="SAM" id="MobiDB-lite"/>
    </source>
</evidence>
<dbReference type="EMBL" id="EQ975014">
    <property type="protein sequence ID" value="EEF27870.1"/>
    <property type="molecule type" value="Genomic_DNA"/>
</dbReference>
<keyword evidence="3" id="KW-1185">Reference proteome</keyword>
<dbReference type="AlphaFoldDB" id="B9T8E4"/>
<gene>
    <name evidence="2" type="ORF">RCOM_0072670</name>
</gene>
<evidence type="ECO:0000313" key="3">
    <source>
        <dbReference type="Proteomes" id="UP000008311"/>
    </source>
</evidence>
<feature type="region of interest" description="Disordered" evidence="1">
    <location>
        <begin position="1"/>
        <end position="55"/>
    </location>
</feature>
<proteinExistence type="predicted"/>
<organism evidence="2 3">
    <name type="scientific">Ricinus communis</name>
    <name type="common">Castor bean</name>
    <dbReference type="NCBI Taxonomy" id="3988"/>
    <lineage>
        <taxon>Eukaryota</taxon>
        <taxon>Viridiplantae</taxon>
        <taxon>Streptophyta</taxon>
        <taxon>Embryophyta</taxon>
        <taxon>Tracheophyta</taxon>
        <taxon>Spermatophyta</taxon>
        <taxon>Magnoliopsida</taxon>
        <taxon>eudicotyledons</taxon>
        <taxon>Gunneridae</taxon>
        <taxon>Pentapetalae</taxon>
        <taxon>rosids</taxon>
        <taxon>fabids</taxon>
        <taxon>Malpighiales</taxon>
        <taxon>Euphorbiaceae</taxon>
        <taxon>Acalyphoideae</taxon>
        <taxon>Acalypheae</taxon>
        <taxon>Ricinus</taxon>
    </lineage>
</organism>